<reference evidence="2" key="1">
    <citation type="submission" date="2020-01" db="EMBL/GenBank/DDBJ databases">
        <authorList>
            <consortium name="DOE Joint Genome Institute"/>
            <person name="Haridas S."/>
            <person name="Albert R."/>
            <person name="Binder M."/>
            <person name="Bloem J."/>
            <person name="Labutti K."/>
            <person name="Salamov A."/>
            <person name="Andreopoulos B."/>
            <person name="Baker S.E."/>
            <person name="Barry K."/>
            <person name="Bills G."/>
            <person name="Bluhm B.H."/>
            <person name="Cannon C."/>
            <person name="Castanera R."/>
            <person name="Culley D.E."/>
            <person name="Daum C."/>
            <person name="Ezra D."/>
            <person name="Gonzalez J.B."/>
            <person name="Henrissat B."/>
            <person name="Kuo A."/>
            <person name="Liang C."/>
            <person name="Lipzen A."/>
            <person name="Lutzoni F."/>
            <person name="Magnuson J."/>
            <person name="Mondo S."/>
            <person name="Nolan M."/>
            <person name="Ohm R."/>
            <person name="Pangilinan J."/>
            <person name="Park H.-J."/>
            <person name="Ramirez L."/>
            <person name="Alfaro M."/>
            <person name="Sun H."/>
            <person name="Tritt A."/>
            <person name="Yoshinaga Y."/>
            <person name="Zwiers L.-H."/>
            <person name="Turgeon B.G."/>
            <person name="Goodwin S.B."/>
            <person name="Spatafora J.W."/>
            <person name="Crous P.W."/>
            <person name="Grigoriev I.V."/>
        </authorList>
    </citation>
    <scope>NUCLEOTIDE SEQUENCE</scope>
    <source>
        <strain evidence="2">CBS 342.82</strain>
    </source>
</reference>
<organism evidence="2">
    <name type="scientific">Dissoconium aciculare CBS 342.82</name>
    <dbReference type="NCBI Taxonomy" id="1314786"/>
    <lineage>
        <taxon>Eukaryota</taxon>
        <taxon>Fungi</taxon>
        <taxon>Dikarya</taxon>
        <taxon>Ascomycota</taxon>
        <taxon>Pezizomycotina</taxon>
        <taxon>Dothideomycetes</taxon>
        <taxon>Dothideomycetidae</taxon>
        <taxon>Mycosphaerellales</taxon>
        <taxon>Dissoconiaceae</taxon>
        <taxon>Dissoconium</taxon>
    </lineage>
</organism>
<accession>A0A6J3LZ42</accession>
<gene>
    <name evidence="2" type="ORF">K489DRAFT_260627</name>
</gene>
<evidence type="ECO:0000313" key="1">
    <source>
        <dbReference type="Proteomes" id="UP000504637"/>
    </source>
</evidence>
<evidence type="ECO:0000313" key="2">
    <source>
        <dbReference type="RefSeq" id="XP_033457959.1"/>
    </source>
</evidence>
<reference evidence="2" key="2">
    <citation type="submission" date="2020-04" db="EMBL/GenBank/DDBJ databases">
        <authorList>
            <consortium name="NCBI Genome Project"/>
        </authorList>
    </citation>
    <scope>NUCLEOTIDE SEQUENCE</scope>
    <source>
        <strain evidence="2">CBS 342.82</strain>
    </source>
</reference>
<dbReference type="AlphaFoldDB" id="A0A6J3LZ42"/>
<sequence>MRVCAPVPVRAWFGACARTGERVDDDLSCPFTGTSSQLTVCGPRSDCCPSHSVHPSFTLPVLLLIITNQQRFTARRANVFARIQFSPDTHTHPLSVSLHTHVQPARTYAHTRRHGVAALAAIHPPLLDGLSRTYMYARPHTLPLTLASETFLPSTYIVSSTAIKRALSGPWTAGPSPPPARLHPPSDTIVVDLSLVLYHLHSTFADCSGNLAVILQLILSATSTNHLPITDTINPDTTTYHHHHHSGQTPTLFA</sequence>
<name>A0A6J3LZ42_9PEZI</name>
<keyword evidence="1" id="KW-1185">Reference proteome</keyword>
<dbReference type="Proteomes" id="UP000504637">
    <property type="component" value="Unplaced"/>
</dbReference>
<protein>
    <submittedName>
        <fullName evidence="2">Uncharacterized protein</fullName>
    </submittedName>
</protein>
<reference evidence="2" key="3">
    <citation type="submission" date="2025-08" db="UniProtKB">
        <authorList>
            <consortium name="RefSeq"/>
        </authorList>
    </citation>
    <scope>IDENTIFICATION</scope>
    <source>
        <strain evidence="2">CBS 342.82</strain>
    </source>
</reference>
<dbReference type="GeneID" id="54357839"/>
<proteinExistence type="predicted"/>
<dbReference type="RefSeq" id="XP_033457959.1">
    <property type="nucleotide sequence ID" value="XM_033600039.1"/>
</dbReference>